<dbReference type="Pfam" id="PF13439">
    <property type="entry name" value="Glyco_transf_4"/>
    <property type="match status" value="1"/>
</dbReference>
<evidence type="ECO:0000259" key="4">
    <source>
        <dbReference type="Pfam" id="PF13439"/>
    </source>
</evidence>
<dbReference type="InterPro" id="IPR001296">
    <property type="entry name" value="Glyco_trans_1"/>
</dbReference>
<evidence type="ECO:0008006" key="7">
    <source>
        <dbReference type="Google" id="ProtNLM"/>
    </source>
</evidence>
<dbReference type="AlphaFoldDB" id="A0A2A6RIH7"/>
<accession>A0A2A6RIH7</accession>
<proteinExistence type="predicted"/>
<evidence type="ECO:0000256" key="2">
    <source>
        <dbReference type="ARBA" id="ARBA00022679"/>
    </source>
</evidence>
<dbReference type="EMBL" id="NQWI01000053">
    <property type="protein sequence ID" value="PDW02743.1"/>
    <property type="molecule type" value="Genomic_DNA"/>
</dbReference>
<name>A0A2A6RIH7_9CHLR</name>
<reference evidence="6" key="1">
    <citation type="submission" date="2017-08" db="EMBL/GenBank/DDBJ databases">
        <authorList>
            <person name="Grouzdev D.S."/>
            <person name="Gaisin V.A."/>
            <person name="Rysina M.S."/>
            <person name="Gorlenko V.M."/>
        </authorList>
    </citation>
    <scope>NUCLEOTIDE SEQUENCE [LARGE SCALE GENOMIC DNA]</scope>
    <source>
        <strain evidence="6">Kir15-3F</strain>
    </source>
</reference>
<evidence type="ECO:0000313" key="6">
    <source>
        <dbReference type="Proteomes" id="UP000220527"/>
    </source>
</evidence>
<dbReference type="PANTHER" id="PTHR12526:SF510">
    <property type="entry name" value="D-INOSITOL 3-PHOSPHATE GLYCOSYLTRANSFERASE"/>
    <property type="match status" value="1"/>
</dbReference>
<dbReference type="PANTHER" id="PTHR12526">
    <property type="entry name" value="GLYCOSYLTRANSFERASE"/>
    <property type="match status" value="1"/>
</dbReference>
<evidence type="ECO:0000313" key="5">
    <source>
        <dbReference type="EMBL" id="PDW02743.1"/>
    </source>
</evidence>
<gene>
    <name evidence="5" type="ORF">CJ255_12295</name>
</gene>
<protein>
    <recommendedName>
        <fullName evidence="7">Glycosyl transferase family 1</fullName>
    </recommendedName>
</protein>
<dbReference type="Gene3D" id="3.40.50.2000">
    <property type="entry name" value="Glycogen Phosphorylase B"/>
    <property type="match status" value="2"/>
</dbReference>
<dbReference type="Pfam" id="PF00534">
    <property type="entry name" value="Glycos_transf_1"/>
    <property type="match status" value="1"/>
</dbReference>
<feature type="domain" description="Glycosyltransferase subfamily 4-like N-terminal" evidence="4">
    <location>
        <begin position="29"/>
        <end position="194"/>
    </location>
</feature>
<organism evidence="5 6">
    <name type="scientific">Candidatus Viridilinea mediisalina</name>
    <dbReference type="NCBI Taxonomy" id="2024553"/>
    <lineage>
        <taxon>Bacteria</taxon>
        <taxon>Bacillati</taxon>
        <taxon>Chloroflexota</taxon>
        <taxon>Chloroflexia</taxon>
        <taxon>Chloroflexales</taxon>
        <taxon>Chloroflexineae</taxon>
        <taxon>Oscillochloridaceae</taxon>
        <taxon>Candidatus Viridilinea</taxon>
    </lineage>
</organism>
<keyword evidence="2" id="KW-0808">Transferase</keyword>
<dbReference type="GO" id="GO:0016757">
    <property type="term" value="F:glycosyltransferase activity"/>
    <property type="evidence" value="ECO:0007669"/>
    <property type="project" value="UniProtKB-KW"/>
</dbReference>
<dbReference type="Proteomes" id="UP000220527">
    <property type="component" value="Unassembled WGS sequence"/>
</dbReference>
<dbReference type="RefSeq" id="WP_097644401.1">
    <property type="nucleotide sequence ID" value="NZ_NQWI01000053.1"/>
</dbReference>
<feature type="domain" description="Glycosyl transferase family 1" evidence="3">
    <location>
        <begin position="205"/>
        <end position="370"/>
    </location>
</feature>
<keyword evidence="1" id="KW-0328">Glycosyltransferase</keyword>
<evidence type="ECO:0000259" key="3">
    <source>
        <dbReference type="Pfam" id="PF00534"/>
    </source>
</evidence>
<evidence type="ECO:0000256" key="1">
    <source>
        <dbReference type="ARBA" id="ARBA00022676"/>
    </source>
</evidence>
<keyword evidence="6" id="KW-1185">Reference proteome</keyword>
<dbReference type="SUPFAM" id="SSF53756">
    <property type="entry name" value="UDP-Glycosyltransferase/glycogen phosphorylase"/>
    <property type="match status" value="1"/>
</dbReference>
<sequence length="390" mass="43731">MRPNDSDQPLQGARLKRRKLLLFSNNVAMGGMEAHILLLARHLDQTQFEVYAICPAWEPTRLFNERMAHEVDHFATVTPDRRYGCVKQVVETWRFWKLLHTWRIEVLHMHSTGYQGLTVAFLVARLSGVKRIYVTEHLAPEQALPLPKRVMRSLFSLLLNGIVCVSEKNHRLRAHYILTPPKRTIVVANGVDPDEFTPLPAEQQAALRREYELPADAQIVGSVVRFEPEKGLGDLMLAFQQIRASCPQAYLLLVGDGSLREALAQQAAQLGLAEYVRFTGFQRDPKPFLSIIDVFVLPVPFGSMSIGLLEAMAMGCAVVITFGGPGEAVVHEQHGFCAEPHNPASLAHYILMLLEDPALRQRLGSAARQRVESAFSAQRVARTLATLYQQ</sequence>
<dbReference type="OrthoDB" id="3199616at2"/>
<comment type="caution">
    <text evidence="5">The sequence shown here is derived from an EMBL/GenBank/DDBJ whole genome shotgun (WGS) entry which is preliminary data.</text>
</comment>
<dbReference type="InterPro" id="IPR028098">
    <property type="entry name" value="Glyco_trans_4-like_N"/>
</dbReference>